<proteinExistence type="inferred from homology"/>
<evidence type="ECO:0000256" key="1">
    <source>
        <dbReference type="ARBA" id="ARBA00004141"/>
    </source>
</evidence>
<keyword evidence="5 6" id="KW-0472">Membrane</keyword>
<keyword evidence="3 6" id="KW-0812">Transmembrane</keyword>
<feature type="transmembrane region" description="Helical" evidence="6">
    <location>
        <begin position="137"/>
        <end position="155"/>
    </location>
</feature>
<reference evidence="8" key="1">
    <citation type="journal article" date="2019" name="Int. J. Syst. Evol. Microbiol.">
        <title>The Global Catalogue of Microorganisms (GCM) 10K type strain sequencing project: providing services to taxonomists for standard genome sequencing and annotation.</title>
        <authorList>
            <consortium name="The Broad Institute Genomics Platform"/>
            <consortium name="The Broad Institute Genome Sequencing Center for Infectious Disease"/>
            <person name="Wu L."/>
            <person name="Ma J."/>
        </authorList>
    </citation>
    <scope>NUCLEOTIDE SEQUENCE [LARGE SCALE GENOMIC DNA]</scope>
    <source>
        <strain evidence="8">JCM 16950</strain>
    </source>
</reference>
<evidence type="ECO:0000256" key="5">
    <source>
        <dbReference type="ARBA" id="ARBA00023136"/>
    </source>
</evidence>
<feature type="transmembrane region" description="Helical" evidence="6">
    <location>
        <begin position="112"/>
        <end position="130"/>
    </location>
</feature>
<dbReference type="EMBL" id="BAABAF010000006">
    <property type="protein sequence ID" value="GAA3765820.1"/>
    <property type="molecule type" value="Genomic_DNA"/>
</dbReference>
<dbReference type="InterPro" id="IPR000791">
    <property type="entry name" value="Gpr1/Fun34/SatP-like"/>
</dbReference>
<protein>
    <submittedName>
        <fullName evidence="7">GPR1/FUN34/YaaH family transporter</fullName>
    </submittedName>
</protein>
<evidence type="ECO:0000256" key="4">
    <source>
        <dbReference type="ARBA" id="ARBA00022989"/>
    </source>
</evidence>
<keyword evidence="4 6" id="KW-1133">Transmembrane helix</keyword>
<comment type="similarity">
    <text evidence="2">Belongs to the acetate uptake transporter (AceTr) (TC 2.A.96) family.</text>
</comment>
<name>A0ABP7GJB6_9MICO</name>
<comment type="subcellular location">
    <subcellularLocation>
        <location evidence="1">Membrane</location>
        <topology evidence="1">Multi-pass membrane protein</topology>
    </subcellularLocation>
</comment>
<feature type="transmembrane region" description="Helical" evidence="6">
    <location>
        <begin position="81"/>
        <end position="100"/>
    </location>
</feature>
<feature type="transmembrane region" description="Helical" evidence="6">
    <location>
        <begin position="44"/>
        <end position="69"/>
    </location>
</feature>
<evidence type="ECO:0000256" key="3">
    <source>
        <dbReference type="ARBA" id="ARBA00022692"/>
    </source>
</evidence>
<keyword evidence="8" id="KW-1185">Reference proteome</keyword>
<gene>
    <name evidence="7" type="ORF">GCM10022240_17860</name>
</gene>
<feature type="transmembrane region" description="Helical" evidence="6">
    <location>
        <begin position="161"/>
        <end position="184"/>
    </location>
</feature>
<sequence length="207" mass="21796">MSVPLQRSQVPPTAPAASIPFGDPAGLGLAGFAMTTFVLSCYNAGWFAAAGSGVVLGLALFYGGIAQLAAGMWEFANHNTFGAVAFSSYGAFWLSFWYLLTATKLPADVEGKAVGIYLIAWGIFTLYMTVAASKTNLVVFLVFIALTLTYFALAIGDLAGASWLGILGGYLGVLTAIFAWYGSFATVTNFTFKRTVLPVKPLAPTAR</sequence>
<dbReference type="Proteomes" id="UP001500540">
    <property type="component" value="Unassembled WGS sequence"/>
</dbReference>
<organism evidence="7 8">
    <name type="scientific">Microbacterium kribbense</name>
    <dbReference type="NCBI Taxonomy" id="433645"/>
    <lineage>
        <taxon>Bacteria</taxon>
        <taxon>Bacillati</taxon>
        <taxon>Actinomycetota</taxon>
        <taxon>Actinomycetes</taxon>
        <taxon>Micrococcales</taxon>
        <taxon>Microbacteriaceae</taxon>
        <taxon>Microbacterium</taxon>
    </lineage>
</organism>
<accession>A0ABP7GJB6</accession>
<comment type="caution">
    <text evidence="7">The sequence shown here is derived from an EMBL/GenBank/DDBJ whole genome shotgun (WGS) entry which is preliminary data.</text>
</comment>
<dbReference type="RefSeq" id="WP_344782709.1">
    <property type="nucleotide sequence ID" value="NZ_BAABAF010000006.1"/>
</dbReference>
<evidence type="ECO:0000313" key="8">
    <source>
        <dbReference type="Proteomes" id="UP001500540"/>
    </source>
</evidence>
<dbReference type="PANTHER" id="PTHR31123">
    <property type="entry name" value="ACCUMULATION OF DYADS PROTEIN 2-RELATED"/>
    <property type="match status" value="1"/>
</dbReference>
<dbReference type="Pfam" id="PF01184">
    <property type="entry name" value="Gpr1_Fun34_YaaH"/>
    <property type="match status" value="1"/>
</dbReference>
<dbReference type="NCBIfam" id="NF038013">
    <property type="entry name" value="AceTr_1"/>
    <property type="match status" value="1"/>
</dbReference>
<evidence type="ECO:0000313" key="7">
    <source>
        <dbReference type="EMBL" id="GAA3765820.1"/>
    </source>
</evidence>
<dbReference type="InterPro" id="IPR051633">
    <property type="entry name" value="AceTr"/>
</dbReference>
<evidence type="ECO:0000256" key="2">
    <source>
        <dbReference type="ARBA" id="ARBA00005587"/>
    </source>
</evidence>
<evidence type="ECO:0000256" key="6">
    <source>
        <dbReference type="SAM" id="Phobius"/>
    </source>
</evidence>
<dbReference type="PANTHER" id="PTHR31123:SF1">
    <property type="entry name" value="ACCUMULATION OF DYADS PROTEIN 2-RELATED"/>
    <property type="match status" value="1"/>
</dbReference>